<dbReference type="Pfam" id="PF01590">
    <property type="entry name" value="GAF"/>
    <property type="match status" value="1"/>
</dbReference>
<name>A0A857J503_9BURK</name>
<dbReference type="InterPro" id="IPR036097">
    <property type="entry name" value="HisK_dim/P_sf"/>
</dbReference>
<sequence>MPSIQLPQDDIHRWDDALVAFAERLRGGADTAALIHAGIETLAAELQADRVGFGTLSADALSFTVADDWSRPGPDALPSITGTHRIDEHAYMAGLLRQGRGVVVADVRLHPEFTAIAGVMEAAGIRAQLVLPAMDGSRLTGAFFIHDRQPRDWACAEVSFARDAVERVRHAIERRRSEQSLQALARTLEQQVAERTRALRESEDFIRLALSASGGVGVWTYDILADRIVCDAAIAALYGIDVAEGARGVSGAAFFAHVHPDDLPRLQAALPGGVAGDADLELEYRIRHPDGQLRWVLSRGHTYVGAAQRPERCTGVSVETTARRQLEEQLRQAQKMESLGQLTGGIAHDFNNLLQGIVLPLQILQKRLGPAAEAGLQNYLDAAMAAAKRAAGLTQRLLAFARRQPLDSRTADLGSALADLEPMLRNICGPRIALALDLPAALWPVVTDVNQFENAVLNLAINARDAMPSGGTLTVSARNVAPETRPRGALAGLRPGEYVCVAVGDTGSGMAPDVIERAFDPFFTTKPIGQGTGLGLSMVYGYTRQSGGMAAIDSALGQGSRVAMFFPRAPVARAADGLQAPAAPPRDPFRRRVLVVEDEEAVRRFAVELLREEGCEIREASTGHEAMTLLETERDFDLLLTDVGLPGPNGRQVADLARENIPGIAVILMTGYAEGAAHKNTFLGAGMQLILKPFDSAVLVERVRRALALPQPA</sequence>
<dbReference type="InterPro" id="IPR003594">
    <property type="entry name" value="HATPase_dom"/>
</dbReference>
<dbReference type="InterPro" id="IPR003661">
    <property type="entry name" value="HisK_dim/P_dom"/>
</dbReference>
<evidence type="ECO:0000259" key="13">
    <source>
        <dbReference type="PROSITE" id="PS50113"/>
    </source>
</evidence>
<proteinExistence type="predicted"/>
<dbReference type="Gene3D" id="3.30.450.20">
    <property type="entry name" value="PAS domain"/>
    <property type="match status" value="1"/>
</dbReference>
<dbReference type="SUPFAM" id="SSF55781">
    <property type="entry name" value="GAF domain-like"/>
    <property type="match status" value="1"/>
</dbReference>
<evidence type="ECO:0000256" key="1">
    <source>
        <dbReference type="ARBA" id="ARBA00000085"/>
    </source>
</evidence>
<dbReference type="Gene3D" id="2.10.70.100">
    <property type="match status" value="1"/>
</dbReference>
<evidence type="ECO:0000256" key="2">
    <source>
        <dbReference type="ARBA" id="ARBA00012438"/>
    </source>
</evidence>
<dbReference type="Pfam" id="PF00512">
    <property type="entry name" value="HisKA"/>
    <property type="match status" value="1"/>
</dbReference>
<keyword evidence="15" id="KW-1185">Reference proteome</keyword>
<keyword evidence="6" id="KW-0418">Kinase</keyword>
<feature type="coiled-coil region" evidence="10">
    <location>
        <begin position="174"/>
        <end position="201"/>
    </location>
</feature>
<dbReference type="InterPro" id="IPR035965">
    <property type="entry name" value="PAS-like_dom_sf"/>
</dbReference>
<dbReference type="PROSITE" id="PS50113">
    <property type="entry name" value="PAC"/>
    <property type="match status" value="1"/>
</dbReference>
<dbReference type="SUPFAM" id="SSF52172">
    <property type="entry name" value="CheY-like"/>
    <property type="match status" value="1"/>
</dbReference>
<feature type="domain" description="Histidine kinase" evidence="11">
    <location>
        <begin position="345"/>
        <end position="570"/>
    </location>
</feature>
<dbReference type="EC" id="2.7.13.3" evidence="2"/>
<dbReference type="SMART" id="SM00388">
    <property type="entry name" value="HisKA"/>
    <property type="match status" value="1"/>
</dbReference>
<dbReference type="Pfam" id="PF08447">
    <property type="entry name" value="PAS_3"/>
    <property type="match status" value="1"/>
</dbReference>
<evidence type="ECO:0000256" key="6">
    <source>
        <dbReference type="ARBA" id="ARBA00022777"/>
    </source>
</evidence>
<dbReference type="SMART" id="SM00086">
    <property type="entry name" value="PAC"/>
    <property type="match status" value="1"/>
</dbReference>
<evidence type="ECO:0000256" key="8">
    <source>
        <dbReference type="ARBA" id="ARBA00023012"/>
    </source>
</evidence>
<dbReference type="EMBL" id="CP047650">
    <property type="protein sequence ID" value="QHI98112.1"/>
    <property type="molecule type" value="Genomic_DNA"/>
</dbReference>
<dbReference type="Pfam" id="PF02518">
    <property type="entry name" value="HATPase_c"/>
    <property type="match status" value="1"/>
</dbReference>
<dbReference type="KEGG" id="xyk:GT347_08980"/>
<feature type="domain" description="PAC" evidence="13">
    <location>
        <begin position="280"/>
        <end position="332"/>
    </location>
</feature>
<reference evidence="14 15" key="1">
    <citation type="submission" date="2020-01" db="EMBL/GenBank/DDBJ databases">
        <title>Genome sequencing of strain KACC 21265.</title>
        <authorList>
            <person name="Heo J."/>
            <person name="Kim S.-J."/>
            <person name="Kim J.-S."/>
            <person name="Hong S.-B."/>
            <person name="Kwon S.-W."/>
        </authorList>
    </citation>
    <scope>NUCLEOTIDE SEQUENCE [LARGE SCALE GENOMIC DNA]</scope>
    <source>
        <strain evidence="14 15">KACC 21265</strain>
    </source>
</reference>
<dbReference type="GO" id="GO:0000155">
    <property type="term" value="F:phosphorelay sensor kinase activity"/>
    <property type="evidence" value="ECO:0007669"/>
    <property type="project" value="InterPro"/>
</dbReference>
<dbReference type="SMART" id="SM00065">
    <property type="entry name" value="GAF"/>
    <property type="match status" value="1"/>
</dbReference>
<dbReference type="InterPro" id="IPR029016">
    <property type="entry name" value="GAF-like_dom_sf"/>
</dbReference>
<organism evidence="14 15">
    <name type="scientific">Xylophilus rhododendri</name>
    <dbReference type="NCBI Taxonomy" id="2697032"/>
    <lineage>
        <taxon>Bacteria</taxon>
        <taxon>Pseudomonadati</taxon>
        <taxon>Pseudomonadota</taxon>
        <taxon>Betaproteobacteria</taxon>
        <taxon>Burkholderiales</taxon>
        <taxon>Xylophilus</taxon>
    </lineage>
</organism>
<dbReference type="SMART" id="SM00448">
    <property type="entry name" value="REC"/>
    <property type="match status" value="1"/>
</dbReference>
<keyword evidence="7" id="KW-0067">ATP-binding</keyword>
<dbReference type="PROSITE" id="PS50110">
    <property type="entry name" value="RESPONSE_REGULATORY"/>
    <property type="match status" value="1"/>
</dbReference>
<evidence type="ECO:0000313" key="15">
    <source>
        <dbReference type="Proteomes" id="UP000464787"/>
    </source>
</evidence>
<evidence type="ECO:0000256" key="10">
    <source>
        <dbReference type="SAM" id="Coils"/>
    </source>
</evidence>
<evidence type="ECO:0000259" key="11">
    <source>
        <dbReference type="PROSITE" id="PS50109"/>
    </source>
</evidence>
<keyword evidence="5" id="KW-0547">Nucleotide-binding</keyword>
<gene>
    <name evidence="14" type="ORF">GT347_08980</name>
</gene>
<dbReference type="InterPro" id="IPR005467">
    <property type="entry name" value="His_kinase_dom"/>
</dbReference>
<dbReference type="InterPro" id="IPR004358">
    <property type="entry name" value="Sig_transdc_His_kin-like_C"/>
</dbReference>
<dbReference type="InterPro" id="IPR036890">
    <property type="entry name" value="HATPase_C_sf"/>
</dbReference>
<dbReference type="PANTHER" id="PTHR43065:SF46">
    <property type="entry name" value="C4-DICARBOXYLATE TRANSPORT SENSOR PROTEIN DCTB"/>
    <property type="match status" value="1"/>
</dbReference>
<dbReference type="Gene3D" id="3.40.50.2300">
    <property type="match status" value="1"/>
</dbReference>
<accession>A0A857J503</accession>
<protein>
    <recommendedName>
        <fullName evidence="2">histidine kinase</fullName>
        <ecNumber evidence="2">2.7.13.3</ecNumber>
    </recommendedName>
</protein>
<dbReference type="AlphaFoldDB" id="A0A857J503"/>
<dbReference type="Gene3D" id="3.30.450.40">
    <property type="match status" value="1"/>
</dbReference>
<dbReference type="InterPro" id="IPR013655">
    <property type="entry name" value="PAS_fold_3"/>
</dbReference>
<dbReference type="InterPro" id="IPR001789">
    <property type="entry name" value="Sig_transdc_resp-reg_receiver"/>
</dbReference>
<evidence type="ECO:0000256" key="4">
    <source>
        <dbReference type="ARBA" id="ARBA00022679"/>
    </source>
</evidence>
<evidence type="ECO:0000256" key="3">
    <source>
        <dbReference type="ARBA" id="ARBA00022553"/>
    </source>
</evidence>
<evidence type="ECO:0000256" key="7">
    <source>
        <dbReference type="ARBA" id="ARBA00022840"/>
    </source>
</evidence>
<dbReference type="SUPFAM" id="SSF55874">
    <property type="entry name" value="ATPase domain of HSP90 chaperone/DNA topoisomerase II/histidine kinase"/>
    <property type="match status" value="1"/>
</dbReference>
<evidence type="ECO:0000256" key="9">
    <source>
        <dbReference type="PROSITE-ProRule" id="PRU00169"/>
    </source>
</evidence>
<dbReference type="PRINTS" id="PR00344">
    <property type="entry name" value="BCTRLSENSOR"/>
</dbReference>
<comment type="catalytic activity">
    <reaction evidence="1">
        <text>ATP + protein L-histidine = ADP + protein N-phospho-L-histidine.</text>
        <dbReference type="EC" id="2.7.13.3"/>
    </reaction>
</comment>
<dbReference type="InterPro" id="IPR001610">
    <property type="entry name" value="PAC"/>
</dbReference>
<dbReference type="CDD" id="cd00082">
    <property type="entry name" value="HisKA"/>
    <property type="match status" value="1"/>
</dbReference>
<dbReference type="GO" id="GO:0005524">
    <property type="term" value="F:ATP binding"/>
    <property type="evidence" value="ECO:0007669"/>
    <property type="project" value="UniProtKB-KW"/>
</dbReference>
<evidence type="ECO:0000259" key="12">
    <source>
        <dbReference type="PROSITE" id="PS50110"/>
    </source>
</evidence>
<dbReference type="RefSeq" id="WP_160551629.1">
    <property type="nucleotide sequence ID" value="NZ_CP047650.1"/>
</dbReference>
<dbReference type="Gene3D" id="1.10.287.130">
    <property type="match status" value="1"/>
</dbReference>
<evidence type="ECO:0000256" key="5">
    <source>
        <dbReference type="ARBA" id="ARBA00022741"/>
    </source>
</evidence>
<feature type="domain" description="Response regulatory" evidence="12">
    <location>
        <begin position="592"/>
        <end position="707"/>
    </location>
</feature>
<dbReference type="InterPro" id="IPR000014">
    <property type="entry name" value="PAS"/>
</dbReference>
<dbReference type="InterPro" id="IPR011006">
    <property type="entry name" value="CheY-like_superfamily"/>
</dbReference>
<dbReference type="SUPFAM" id="SSF55785">
    <property type="entry name" value="PYP-like sensor domain (PAS domain)"/>
    <property type="match status" value="1"/>
</dbReference>
<dbReference type="CDD" id="cd00130">
    <property type="entry name" value="PAS"/>
    <property type="match status" value="1"/>
</dbReference>
<dbReference type="PROSITE" id="PS50109">
    <property type="entry name" value="HIS_KIN"/>
    <property type="match status" value="1"/>
</dbReference>
<evidence type="ECO:0000313" key="14">
    <source>
        <dbReference type="EMBL" id="QHI98112.1"/>
    </source>
</evidence>
<keyword evidence="4" id="KW-0808">Transferase</keyword>
<keyword evidence="3 9" id="KW-0597">Phosphoprotein</keyword>
<dbReference type="Proteomes" id="UP000464787">
    <property type="component" value="Chromosome"/>
</dbReference>
<keyword evidence="10" id="KW-0175">Coiled coil</keyword>
<dbReference type="InterPro" id="IPR003018">
    <property type="entry name" value="GAF"/>
</dbReference>
<keyword evidence="8" id="KW-0902">Two-component regulatory system</keyword>
<dbReference type="Gene3D" id="3.30.565.10">
    <property type="entry name" value="Histidine kinase-like ATPase, C-terminal domain"/>
    <property type="match status" value="1"/>
</dbReference>
<dbReference type="Pfam" id="PF00072">
    <property type="entry name" value="Response_reg"/>
    <property type="match status" value="1"/>
</dbReference>
<feature type="modified residue" description="4-aspartylphosphate" evidence="9">
    <location>
        <position position="642"/>
    </location>
</feature>
<dbReference type="PANTHER" id="PTHR43065">
    <property type="entry name" value="SENSOR HISTIDINE KINASE"/>
    <property type="match status" value="1"/>
</dbReference>
<dbReference type="SUPFAM" id="SSF47384">
    <property type="entry name" value="Homodimeric domain of signal transducing histidine kinase"/>
    <property type="match status" value="1"/>
</dbReference>
<dbReference type="InterPro" id="IPR000700">
    <property type="entry name" value="PAS-assoc_C"/>
</dbReference>
<dbReference type="SMART" id="SM00387">
    <property type="entry name" value="HATPase_c"/>
    <property type="match status" value="1"/>
</dbReference>